<feature type="domain" description="N-acetyltransferase" evidence="3">
    <location>
        <begin position="1"/>
        <end position="160"/>
    </location>
</feature>
<keyword evidence="5" id="KW-1185">Reference proteome</keyword>
<gene>
    <name evidence="4" type="ORF">Alo02nite_61160</name>
</gene>
<keyword evidence="2" id="KW-0012">Acyltransferase</keyword>
<proteinExistence type="predicted"/>
<dbReference type="SUPFAM" id="SSF55729">
    <property type="entry name" value="Acyl-CoA N-acyltransferases (Nat)"/>
    <property type="match status" value="1"/>
</dbReference>
<dbReference type="PANTHER" id="PTHR43877">
    <property type="entry name" value="AMINOALKYLPHOSPHONATE N-ACETYLTRANSFERASE-RELATED-RELATED"/>
    <property type="match status" value="1"/>
</dbReference>
<evidence type="ECO:0000313" key="5">
    <source>
        <dbReference type="Proteomes" id="UP000631312"/>
    </source>
</evidence>
<organism evidence="4 5">
    <name type="scientific">Actinoplanes lobatus</name>
    <dbReference type="NCBI Taxonomy" id="113568"/>
    <lineage>
        <taxon>Bacteria</taxon>
        <taxon>Bacillati</taxon>
        <taxon>Actinomycetota</taxon>
        <taxon>Actinomycetes</taxon>
        <taxon>Micromonosporales</taxon>
        <taxon>Micromonosporaceae</taxon>
        <taxon>Actinoplanes</taxon>
    </lineage>
</organism>
<evidence type="ECO:0000256" key="1">
    <source>
        <dbReference type="ARBA" id="ARBA00022679"/>
    </source>
</evidence>
<keyword evidence="1" id="KW-0808">Transferase</keyword>
<evidence type="ECO:0000256" key="2">
    <source>
        <dbReference type="ARBA" id="ARBA00023315"/>
    </source>
</evidence>
<dbReference type="InterPro" id="IPR016181">
    <property type="entry name" value="Acyl_CoA_acyltransferase"/>
</dbReference>
<accession>A0ABQ4AQE6</accession>
<reference evidence="4 5" key="1">
    <citation type="submission" date="2021-01" db="EMBL/GenBank/DDBJ databases">
        <title>Whole genome shotgun sequence of Actinoplanes lobatus NBRC 12513.</title>
        <authorList>
            <person name="Komaki H."/>
            <person name="Tamura T."/>
        </authorList>
    </citation>
    <scope>NUCLEOTIDE SEQUENCE [LARGE SCALE GENOMIC DNA]</scope>
    <source>
        <strain evidence="4 5">NBRC 12513</strain>
    </source>
</reference>
<dbReference type="InterPro" id="IPR000182">
    <property type="entry name" value="GNAT_dom"/>
</dbReference>
<sequence>MFIRSMSETDVTTVVELAVDVFGPFHEGSFRPAVGEEIFANQDAGWWQEYAEQIPCLHAPEEHKHVAVAEIDGRIGGFVAWTVVPAARNGEITHVAVSAASRRTGVGTALCEHAFAQLKQAGAEVVTIGTGGDDFHAPARDLYASLGCTPFPVVTYYRRL</sequence>
<dbReference type="Pfam" id="PF00583">
    <property type="entry name" value="Acetyltransf_1"/>
    <property type="match status" value="1"/>
</dbReference>
<dbReference type="CDD" id="cd04301">
    <property type="entry name" value="NAT_SF"/>
    <property type="match status" value="1"/>
</dbReference>
<dbReference type="Gene3D" id="3.40.630.30">
    <property type="match status" value="1"/>
</dbReference>
<protein>
    <recommendedName>
        <fullName evidence="3">N-acetyltransferase domain-containing protein</fullName>
    </recommendedName>
</protein>
<dbReference type="EMBL" id="BOMP01000104">
    <property type="protein sequence ID" value="GIE43218.1"/>
    <property type="molecule type" value="Genomic_DNA"/>
</dbReference>
<comment type="caution">
    <text evidence="4">The sequence shown here is derived from an EMBL/GenBank/DDBJ whole genome shotgun (WGS) entry which is preliminary data.</text>
</comment>
<dbReference type="InterPro" id="IPR050832">
    <property type="entry name" value="Bact_Acetyltransf"/>
</dbReference>
<evidence type="ECO:0000313" key="4">
    <source>
        <dbReference type="EMBL" id="GIE43218.1"/>
    </source>
</evidence>
<dbReference type="Proteomes" id="UP000631312">
    <property type="component" value="Unassembled WGS sequence"/>
</dbReference>
<name>A0ABQ4AQE6_9ACTN</name>
<dbReference type="PROSITE" id="PS51186">
    <property type="entry name" value="GNAT"/>
    <property type="match status" value="1"/>
</dbReference>
<evidence type="ECO:0000259" key="3">
    <source>
        <dbReference type="PROSITE" id="PS51186"/>
    </source>
</evidence>